<dbReference type="EMBL" id="JACCFY010000001">
    <property type="protein sequence ID" value="NYJ77558.1"/>
    <property type="molecule type" value="Genomic_DNA"/>
</dbReference>
<sequence>MFDHADDEPVLVLSEDESWRLLENTQHGRLVTVVAGRADIFPVNHAVQERTLVLRTAPGTKLAEMAVNEEVLFESDGILSDQAWSVVLRGHAQRLETDKEREAVQSLGLRSWVPTLKENYVRITPTHISGRHFRFGLQPERELGEGSETG</sequence>
<comment type="caution">
    <text evidence="1">The sequence shown here is derived from an EMBL/GenBank/DDBJ whole genome shotgun (WGS) entry which is preliminary data.</text>
</comment>
<dbReference type="Gene3D" id="2.30.110.10">
    <property type="entry name" value="Electron Transport, Fmn-binding Protein, Chain A"/>
    <property type="match status" value="1"/>
</dbReference>
<reference evidence="1 2" key="1">
    <citation type="submission" date="2020-07" db="EMBL/GenBank/DDBJ databases">
        <title>Sequencing the genomes of 1000 actinobacteria strains.</title>
        <authorList>
            <person name="Klenk H.-P."/>
        </authorList>
    </citation>
    <scope>NUCLEOTIDE SEQUENCE [LARGE SCALE GENOMIC DNA]</scope>
    <source>
        <strain evidence="1 2">DSM 15475</strain>
    </source>
</reference>
<name>A0A7Z0GKS3_9MICC</name>
<dbReference type="InterPro" id="IPR024747">
    <property type="entry name" value="Pyridox_Oxase-rel"/>
</dbReference>
<dbReference type="AlphaFoldDB" id="A0A7Z0GKS3"/>
<evidence type="ECO:0000313" key="2">
    <source>
        <dbReference type="Proteomes" id="UP000535437"/>
    </source>
</evidence>
<protein>
    <submittedName>
        <fullName evidence="1">Nitroimidazol reductase NimA-like FMN-containing flavoprotein (Pyridoxamine 5'-phosphate oxidase superfamily)</fullName>
    </submittedName>
</protein>
<dbReference type="Proteomes" id="UP000535437">
    <property type="component" value="Unassembled WGS sequence"/>
</dbReference>
<dbReference type="Pfam" id="PF12900">
    <property type="entry name" value="Pyridox_ox_2"/>
    <property type="match status" value="1"/>
</dbReference>
<keyword evidence="2" id="KW-1185">Reference proteome</keyword>
<dbReference type="InterPro" id="IPR012349">
    <property type="entry name" value="Split_barrel_FMN-bd"/>
</dbReference>
<organism evidence="1 2">
    <name type="scientific">Nesterenkonia xinjiangensis</name>
    <dbReference type="NCBI Taxonomy" id="225327"/>
    <lineage>
        <taxon>Bacteria</taxon>
        <taxon>Bacillati</taxon>
        <taxon>Actinomycetota</taxon>
        <taxon>Actinomycetes</taxon>
        <taxon>Micrococcales</taxon>
        <taxon>Micrococcaceae</taxon>
        <taxon>Nesterenkonia</taxon>
    </lineage>
</organism>
<proteinExistence type="predicted"/>
<accession>A0A7Z0GKS3</accession>
<dbReference type="SUPFAM" id="SSF50475">
    <property type="entry name" value="FMN-binding split barrel"/>
    <property type="match status" value="1"/>
</dbReference>
<dbReference type="RefSeq" id="WP_179541025.1">
    <property type="nucleotide sequence ID" value="NZ_BAAALL010000004.1"/>
</dbReference>
<gene>
    <name evidence="1" type="ORF">HNR09_000969</name>
</gene>
<evidence type="ECO:0000313" key="1">
    <source>
        <dbReference type="EMBL" id="NYJ77558.1"/>
    </source>
</evidence>